<accession>A0A147JX06</accession>
<gene>
    <name evidence="1" type="ORF">APZ16_05750</name>
</gene>
<dbReference type="EMBL" id="LQMQ01000028">
    <property type="protein sequence ID" value="KUO41085.1"/>
    <property type="molecule type" value="Genomic_DNA"/>
</dbReference>
<dbReference type="InterPro" id="IPR007355">
    <property type="entry name" value="DUF424"/>
</dbReference>
<sequence>MSLPLLRIIKTRGENLVIICDRELLGKKFKEGKFQIEVKESFYAGREASVDECLQALRNATIANMVGSIVDHAIKEGIVDKCNVIKIKGVTHAQLVRL</sequence>
<organism evidence="1 2">
    <name type="scientific">Hadarchaeum yellowstonense</name>
    <dbReference type="NCBI Taxonomy" id="1776334"/>
    <lineage>
        <taxon>Archaea</taxon>
        <taxon>Methanobacteriati</taxon>
        <taxon>Candidatus Hadarchaeota</taxon>
        <taxon>Candidatus Hadarchaeia</taxon>
        <taxon>Candidatus Hadarchaeales</taxon>
        <taxon>Candidatus Hadarchaeaceae</taxon>
        <taxon>Candidatus Hadarchaeum</taxon>
    </lineage>
</organism>
<name>A0A147JX06_HADYE</name>
<evidence type="ECO:0008006" key="3">
    <source>
        <dbReference type="Google" id="ProtNLM"/>
    </source>
</evidence>
<dbReference type="Proteomes" id="UP000074294">
    <property type="component" value="Unassembled WGS sequence"/>
</dbReference>
<protein>
    <recommendedName>
        <fullName evidence="3">DUF424 domain-containing protein</fullName>
    </recommendedName>
</protein>
<reference evidence="1 2" key="1">
    <citation type="journal article" date="2016" name="Nat. Microbiol.">
        <title>Genomic inference of the metabolism of cosmopolitan subsurface Archaea, Hadesarchaea.</title>
        <authorList>
            <person name="Baker B.J."/>
            <person name="Saw J.H."/>
            <person name="Lind A.E."/>
            <person name="Lazar C.S."/>
            <person name="Hinrichs K.-U."/>
            <person name="Teske A.P."/>
            <person name="Ettema T.J."/>
        </authorList>
    </citation>
    <scope>NUCLEOTIDE SEQUENCE [LARGE SCALE GENOMIC DNA]</scope>
</reference>
<evidence type="ECO:0000313" key="2">
    <source>
        <dbReference type="Proteomes" id="UP000074294"/>
    </source>
</evidence>
<evidence type="ECO:0000313" key="1">
    <source>
        <dbReference type="EMBL" id="KUO41085.1"/>
    </source>
</evidence>
<dbReference type="Gene3D" id="3.30.1860.10">
    <property type="entry name" value="uncharacterized conserved protein from methanopyrus kandleri domain like"/>
    <property type="match status" value="1"/>
</dbReference>
<dbReference type="AlphaFoldDB" id="A0A147JX06"/>
<comment type="caution">
    <text evidence="1">The sequence shown here is derived from an EMBL/GenBank/DDBJ whole genome shotgun (WGS) entry which is preliminary data.</text>
</comment>
<proteinExistence type="predicted"/>
<dbReference type="STRING" id="1776334.APZ16_05750"/>
<dbReference type="Pfam" id="PF04242">
    <property type="entry name" value="DUF424"/>
    <property type="match status" value="1"/>
</dbReference>